<dbReference type="GO" id="GO:0005886">
    <property type="term" value="C:plasma membrane"/>
    <property type="evidence" value="ECO:0007669"/>
    <property type="project" value="GOC"/>
</dbReference>
<keyword evidence="1" id="KW-0646">Protease inhibitor</keyword>
<reference evidence="10" key="1">
    <citation type="submission" date="2013-05" db="EMBL/GenBank/DDBJ databases">
        <authorList>
            <person name="Yim A.K.Y."/>
            <person name="Chan T.F."/>
            <person name="Ji K.M."/>
            <person name="Liu X.Y."/>
            <person name="Zhou J.W."/>
            <person name="Li R.Q."/>
            <person name="Yang K.Y."/>
            <person name="Li J."/>
            <person name="Li M."/>
            <person name="Law P.T.W."/>
            <person name="Wu Y.L."/>
            <person name="Cai Z.L."/>
            <person name="Qin H."/>
            <person name="Bao Y."/>
            <person name="Leung R.K.K."/>
            <person name="Ng P.K.S."/>
            <person name="Zou J."/>
            <person name="Zhong X.J."/>
            <person name="Ran P.X."/>
            <person name="Zhong N.S."/>
            <person name="Liu Z.G."/>
            <person name="Tsui S.K.W."/>
        </authorList>
    </citation>
    <scope>NUCLEOTIDE SEQUENCE</scope>
    <source>
        <strain evidence="10">Derf</strain>
        <tissue evidence="10">Whole organism</tissue>
    </source>
</reference>
<dbReference type="CDD" id="cd00104">
    <property type="entry name" value="KAZAL_FS"/>
    <property type="match status" value="1"/>
</dbReference>
<dbReference type="GO" id="GO:0005576">
    <property type="term" value="C:extracellular region"/>
    <property type="evidence" value="ECO:0007669"/>
    <property type="project" value="TreeGrafter"/>
</dbReference>
<name>A0A922L1M8_DERFA</name>
<comment type="caution">
    <text evidence="4">Lacks conserved residue(s) required for the propagation of feature annotation.</text>
</comment>
<dbReference type="InterPro" id="IPR050653">
    <property type="entry name" value="Prot_Inhib_GrowthFact_Antg"/>
</dbReference>
<evidence type="ECO:0000256" key="6">
    <source>
        <dbReference type="SAM" id="SignalP"/>
    </source>
</evidence>
<dbReference type="GO" id="GO:0030154">
    <property type="term" value="P:cell differentiation"/>
    <property type="evidence" value="ECO:0007669"/>
    <property type="project" value="TreeGrafter"/>
</dbReference>
<feature type="domain" description="EGF-like" evidence="7">
    <location>
        <begin position="212"/>
        <end position="240"/>
    </location>
</feature>
<evidence type="ECO:0008006" key="12">
    <source>
        <dbReference type="Google" id="ProtNLM"/>
    </source>
</evidence>
<feature type="region of interest" description="Disordered" evidence="5">
    <location>
        <begin position="300"/>
        <end position="393"/>
    </location>
</feature>
<keyword evidence="11" id="KW-1185">Reference proteome</keyword>
<protein>
    <recommendedName>
        <fullName evidence="12">Agrin-like</fullName>
    </recommendedName>
</protein>
<dbReference type="PROSITE" id="PS51465">
    <property type="entry name" value="KAZAL_2"/>
    <property type="match status" value="1"/>
</dbReference>
<feature type="chain" id="PRO_5037045026" description="Agrin-like" evidence="6">
    <location>
        <begin position="26"/>
        <end position="393"/>
    </location>
</feature>
<dbReference type="Gene3D" id="2.40.50.120">
    <property type="match status" value="1"/>
</dbReference>
<evidence type="ECO:0000313" key="10">
    <source>
        <dbReference type="EMBL" id="KAH9511659.1"/>
    </source>
</evidence>
<dbReference type="InterPro" id="IPR008993">
    <property type="entry name" value="TIMP-like_OB-fold"/>
</dbReference>
<feature type="domain" description="NtA" evidence="8">
    <location>
        <begin position="40"/>
        <end position="194"/>
    </location>
</feature>
<dbReference type="Gene3D" id="3.30.60.30">
    <property type="match status" value="1"/>
</dbReference>
<proteinExistence type="predicted"/>
<evidence type="ECO:0000259" key="9">
    <source>
        <dbReference type="PROSITE" id="PS51465"/>
    </source>
</evidence>
<evidence type="ECO:0000256" key="3">
    <source>
        <dbReference type="ARBA" id="ARBA00023157"/>
    </source>
</evidence>
<feature type="signal peptide" evidence="6">
    <location>
        <begin position="1"/>
        <end position="25"/>
    </location>
</feature>
<feature type="domain" description="Kazal-like" evidence="9">
    <location>
        <begin position="240"/>
        <end position="289"/>
    </location>
</feature>
<dbReference type="InterPro" id="IPR036058">
    <property type="entry name" value="Kazal_dom_sf"/>
</dbReference>
<evidence type="ECO:0000256" key="1">
    <source>
        <dbReference type="ARBA" id="ARBA00022690"/>
    </source>
</evidence>
<feature type="compositionally biased region" description="Polar residues" evidence="5">
    <location>
        <begin position="375"/>
        <end position="393"/>
    </location>
</feature>
<accession>A0A922L1M8</accession>
<dbReference type="SUPFAM" id="SSF100895">
    <property type="entry name" value="Kazal-type serine protease inhibitors"/>
    <property type="match status" value="1"/>
</dbReference>
<keyword evidence="6" id="KW-0732">Signal</keyword>
<feature type="compositionally biased region" description="Low complexity" evidence="5">
    <location>
        <begin position="301"/>
        <end position="311"/>
    </location>
</feature>
<gene>
    <name evidence="10" type="ORF">DERF_010107</name>
</gene>
<keyword evidence="4" id="KW-0245">EGF-like domain</keyword>
<evidence type="ECO:0000256" key="4">
    <source>
        <dbReference type="PROSITE-ProRule" id="PRU00076"/>
    </source>
</evidence>
<dbReference type="Pfam" id="PF07648">
    <property type="entry name" value="Kazal_2"/>
    <property type="match status" value="1"/>
</dbReference>
<keyword evidence="3" id="KW-1015">Disulfide bond</keyword>
<dbReference type="InterPro" id="IPR004850">
    <property type="entry name" value="NtA_dom"/>
</dbReference>
<dbReference type="Proteomes" id="UP000790347">
    <property type="component" value="Unassembled WGS sequence"/>
</dbReference>
<dbReference type="PANTHER" id="PTHR10913:SF45">
    <property type="entry name" value="FOLLISTATIN, ISOFORM A-RELATED"/>
    <property type="match status" value="1"/>
</dbReference>
<evidence type="ECO:0000259" key="8">
    <source>
        <dbReference type="PROSITE" id="PS51121"/>
    </source>
</evidence>
<evidence type="ECO:0000259" key="7">
    <source>
        <dbReference type="PROSITE" id="PS50026"/>
    </source>
</evidence>
<dbReference type="Pfam" id="PF03146">
    <property type="entry name" value="NtA"/>
    <property type="match status" value="1"/>
</dbReference>
<feature type="compositionally biased region" description="Low complexity" evidence="5">
    <location>
        <begin position="324"/>
        <end position="349"/>
    </location>
</feature>
<dbReference type="PROSITE" id="PS51121">
    <property type="entry name" value="NTA"/>
    <property type="match status" value="1"/>
</dbReference>
<evidence type="ECO:0000256" key="5">
    <source>
        <dbReference type="SAM" id="MobiDB-lite"/>
    </source>
</evidence>
<evidence type="ECO:0000313" key="11">
    <source>
        <dbReference type="Proteomes" id="UP000790347"/>
    </source>
</evidence>
<dbReference type="PANTHER" id="PTHR10913">
    <property type="entry name" value="FOLLISTATIN-RELATED"/>
    <property type="match status" value="1"/>
</dbReference>
<organism evidence="10 11">
    <name type="scientific">Dermatophagoides farinae</name>
    <name type="common">American house dust mite</name>
    <dbReference type="NCBI Taxonomy" id="6954"/>
    <lineage>
        <taxon>Eukaryota</taxon>
        <taxon>Metazoa</taxon>
        <taxon>Ecdysozoa</taxon>
        <taxon>Arthropoda</taxon>
        <taxon>Chelicerata</taxon>
        <taxon>Arachnida</taxon>
        <taxon>Acari</taxon>
        <taxon>Acariformes</taxon>
        <taxon>Sarcoptiformes</taxon>
        <taxon>Astigmata</taxon>
        <taxon>Psoroptidia</taxon>
        <taxon>Analgoidea</taxon>
        <taxon>Pyroglyphidae</taxon>
        <taxon>Dermatophagoidinae</taxon>
        <taxon>Dermatophagoides</taxon>
    </lineage>
</organism>
<reference evidence="10" key="2">
    <citation type="journal article" date="2022" name="Res Sq">
        <title>Comparative Genomics Reveals Insights into the Divergent Evolution of Astigmatic Mites and Household Pest Adaptations.</title>
        <authorList>
            <person name="Xiong Q."/>
            <person name="Wan A.T.-Y."/>
            <person name="Liu X.-Y."/>
            <person name="Fung C.S.-H."/>
            <person name="Xiao X."/>
            <person name="Malainual N."/>
            <person name="Hou J."/>
            <person name="Wang L."/>
            <person name="Wang M."/>
            <person name="Yang K."/>
            <person name="Cui Y."/>
            <person name="Leung E."/>
            <person name="Nong W."/>
            <person name="Shin S.-K."/>
            <person name="Au S."/>
            <person name="Jeong K.Y."/>
            <person name="Chew F.T."/>
            <person name="Hui J."/>
            <person name="Leung T.F."/>
            <person name="Tungtrongchitr A."/>
            <person name="Zhong N."/>
            <person name="Liu Z."/>
            <person name="Tsui S."/>
        </authorList>
    </citation>
    <scope>NUCLEOTIDE SEQUENCE</scope>
    <source>
        <strain evidence="10">Derf</strain>
        <tissue evidence="10">Whole organism</tissue>
    </source>
</reference>
<dbReference type="GO" id="GO:0043236">
    <property type="term" value="F:laminin binding"/>
    <property type="evidence" value="ECO:0007669"/>
    <property type="project" value="InterPro"/>
</dbReference>
<evidence type="ECO:0000256" key="2">
    <source>
        <dbReference type="ARBA" id="ARBA00022900"/>
    </source>
</evidence>
<dbReference type="GO" id="GO:0043113">
    <property type="term" value="P:receptor clustering"/>
    <property type="evidence" value="ECO:0007669"/>
    <property type="project" value="InterPro"/>
</dbReference>
<comment type="caution">
    <text evidence="10">The sequence shown here is derived from an EMBL/GenBank/DDBJ whole genome shotgun (WGS) entry which is preliminary data.</text>
</comment>
<dbReference type="AlphaFoldDB" id="A0A922L1M8"/>
<sequence length="393" mass="45378">MNFNQQILLKILCLLLALIIINVDGQSSSSSSSYRLRRRCPTIFPTHKQLMNSNSIILIGLVEQIRPLDNIDYMDNSINRQPNYQLSQQQQQQQHSPIQSTSNYVANVLVRRVLHGQRSQLQNQRIQITGFNPNTDSKFYGGNQWCYPNTRQGDSWIFVLQPINYPDYFRLNSSLIKVTLSNIERLDSIIADQPYGLRIDFPECKFDECFLLILPCERKYCPNNANCINDPYGTDGARCECLTQCNHNIKYQPICASDDETYNNECEMRLRSCRSNKNLFIKAMNSCYYFYQKRPTNTITSSLSSSSSNRSIFPPNGQSNRYRTATMTTTTTTSSSSSSSSSNTNINNNQPMEMYRFNRPEYPLPDLIHNDKNRQSSSTTNRQHITINRSYSY</sequence>
<dbReference type="EMBL" id="ASGP02000004">
    <property type="protein sequence ID" value="KAH9511659.1"/>
    <property type="molecule type" value="Genomic_DNA"/>
</dbReference>
<dbReference type="InterPro" id="IPR002350">
    <property type="entry name" value="Kazal_dom"/>
</dbReference>
<dbReference type="InterPro" id="IPR000742">
    <property type="entry name" value="EGF"/>
</dbReference>
<dbReference type="PROSITE" id="PS50026">
    <property type="entry name" value="EGF_3"/>
    <property type="match status" value="1"/>
</dbReference>
<dbReference type="SMART" id="SM00280">
    <property type="entry name" value="KAZAL"/>
    <property type="match status" value="1"/>
</dbReference>
<keyword evidence="2" id="KW-0722">Serine protease inhibitor</keyword>